<keyword evidence="4" id="KW-1133">Transmembrane helix</keyword>
<dbReference type="OrthoDB" id="5973346at2759"/>
<reference evidence="8 9" key="1">
    <citation type="submission" date="2020-08" db="EMBL/GenBank/DDBJ databases">
        <authorList>
            <person name="Koutsovoulos G."/>
            <person name="Danchin GJ E."/>
        </authorList>
    </citation>
    <scope>NUCLEOTIDE SEQUENCE [LARGE SCALE GENOMIC DNA]</scope>
</reference>
<sequence length="173" mass="20003">MTSEKRNILTVEELPIYASKVTDSRNSYPIERKPVFGEEYFRQLRIATNNFFGIPELNVSKVTKTLEPVKDVASATEDFIRKENTELFPKLAAISLGGMGGYVYGRRKGFIKKYFYTSIGLLVMTAFCYPNETIRVVRTGFEHSKMTWEEFKKCMFFSILTSDIYGLRINQKI</sequence>
<organism evidence="8 9">
    <name type="scientific">Meloidogyne enterolobii</name>
    <name type="common">Root-knot nematode worm</name>
    <name type="synonym">Meloidogyne mayaguensis</name>
    <dbReference type="NCBI Taxonomy" id="390850"/>
    <lineage>
        <taxon>Eukaryota</taxon>
        <taxon>Metazoa</taxon>
        <taxon>Ecdysozoa</taxon>
        <taxon>Nematoda</taxon>
        <taxon>Chromadorea</taxon>
        <taxon>Rhabditida</taxon>
        <taxon>Tylenchina</taxon>
        <taxon>Tylenchomorpha</taxon>
        <taxon>Tylenchoidea</taxon>
        <taxon>Meloidogynidae</taxon>
        <taxon>Meloidogyninae</taxon>
        <taxon>Meloidogyne</taxon>
    </lineage>
</organism>
<dbReference type="AlphaFoldDB" id="A0A6V7VJ27"/>
<dbReference type="GO" id="GO:0042407">
    <property type="term" value="P:cristae formation"/>
    <property type="evidence" value="ECO:0007669"/>
    <property type="project" value="InterPro"/>
</dbReference>
<dbReference type="InterPro" id="IPR019166">
    <property type="entry name" value="MIC26/MIC27"/>
</dbReference>
<dbReference type="Pfam" id="PF09769">
    <property type="entry name" value="ApoO"/>
    <property type="match status" value="1"/>
</dbReference>
<gene>
    <name evidence="8" type="ORF">MENT_LOCUS26666</name>
</gene>
<evidence type="ECO:0000256" key="4">
    <source>
        <dbReference type="ARBA" id="ARBA00022989"/>
    </source>
</evidence>
<name>A0A6V7VJ27_MELEN</name>
<comment type="similarity">
    <text evidence="2">Belongs to the apolipoprotein O/MICOS complex subunit Mic27 family.</text>
</comment>
<proteinExistence type="inferred from homology"/>
<dbReference type="PANTHER" id="PTHR14564">
    <property type="entry name" value="MICOS COMPLEX SUBUNIT MIC26 / MIC27 FAMILY MEMBER"/>
    <property type="match status" value="1"/>
</dbReference>
<dbReference type="InterPro" id="IPR033182">
    <property type="entry name" value="MIC26/MIC27_animal"/>
</dbReference>
<evidence type="ECO:0000256" key="1">
    <source>
        <dbReference type="ARBA" id="ARBA00004325"/>
    </source>
</evidence>
<evidence type="ECO:0000256" key="7">
    <source>
        <dbReference type="RuleBase" id="RU363021"/>
    </source>
</evidence>
<comment type="function">
    <text evidence="7">Component of the MICOS complex, a large protein complex of the mitochondrial inner membrane that plays crucial roles in the maintenance of crista junctions, inner membrane architecture, and formation of contact sites to the outer membrane.</text>
</comment>
<dbReference type="EMBL" id="CAJEWN010000245">
    <property type="protein sequence ID" value="CAD2174966.1"/>
    <property type="molecule type" value="Genomic_DNA"/>
</dbReference>
<keyword evidence="3" id="KW-0812">Transmembrane</keyword>
<keyword evidence="6" id="KW-0472">Membrane</keyword>
<keyword evidence="7" id="KW-0999">Mitochondrion inner membrane</keyword>
<evidence type="ECO:0000256" key="3">
    <source>
        <dbReference type="ARBA" id="ARBA00022692"/>
    </source>
</evidence>
<evidence type="ECO:0000313" key="9">
    <source>
        <dbReference type="Proteomes" id="UP000580250"/>
    </source>
</evidence>
<evidence type="ECO:0000256" key="5">
    <source>
        <dbReference type="ARBA" id="ARBA00023128"/>
    </source>
</evidence>
<evidence type="ECO:0000313" key="8">
    <source>
        <dbReference type="EMBL" id="CAD2174966.1"/>
    </source>
</evidence>
<evidence type="ECO:0000256" key="2">
    <source>
        <dbReference type="ARBA" id="ARBA00010904"/>
    </source>
</evidence>
<dbReference type="Proteomes" id="UP000580250">
    <property type="component" value="Unassembled WGS sequence"/>
</dbReference>
<keyword evidence="5 7" id="KW-0496">Mitochondrion</keyword>
<accession>A0A6V7VJ27</accession>
<comment type="subunit">
    <text evidence="7">Component of the mitochondrial contact site and cristae organizing system (MICOS) complex.</text>
</comment>
<evidence type="ECO:0000256" key="6">
    <source>
        <dbReference type="ARBA" id="ARBA00023136"/>
    </source>
</evidence>
<comment type="caution">
    <text evidence="8">The sequence shown here is derived from an EMBL/GenBank/DDBJ whole genome shotgun (WGS) entry which is preliminary data.</text>
</comment>
<protein>
    <recommendedName>
        <fullName evidence="7">MICOS complex subunit</fullName>
    </recommendedName>
</protein>
<comment type="subcellular location">
    <subcellularLocation>
        <location evidence="7">Mitochondrion inner membrane</location>
    </subcellularLocation>
    <subcellularLocation>
        <location evidence="1">Mitochondrion membrane</location>
    </subcellularLocation>
</comment>
<dbReference type="GO" id="GO:0061617">
    <property type="term" value="C:MICOS complex"/>
    <property type="evidence" value="ECO:0007669"/>
    <property type="project" value="UniProtKB-UniRule"/>
</dbReference>